<protein>
    <submittedName>
        <fullName evidence="1">Unannotated protein</fullName>
    </submittedName>
</protein>
<accession>A0A6J7I4R3</accession>
<organism evidence="1">
    <name type="scientific">freshwater metagenome</name>
    <dbReference type="NCBI Taxonomy" id="449393"/>
    <lineage>
        <taxon>unclassified sequences</taxon>
        <taxon>metagenomes</taxon>
        <taxon>ecological metagenomes</taxon>
    </lineage>
</organism>
<sequence length="80" mass="8359">MVIVGLSAVIGSWKTKPILLPRSLATSVSDEANISMPLKTILPDENLVICVGSNFEIANAVTDLPEPDSPTSPTISPGPM</sequence>
<reference evidence="1" key="1">
    <citation type="submission" date="2020-05" db="EMBL/GenBank/DDBJ databases">
        <authorList>
            <person name="Chiriac C."/>
            <person name="Salcher M."/>
            <person name="Ghai R."/>
            <person name="Kavagutti S V."/>
        </authorList>
    </citation>
    <scope>NUCLEOTIDE SEQUENCE</scope>
</reference>
<evidence type="ECO:0000313" key="1">
    <source>
        <dbReference type="EMBL" id="CAB4925711.1"/>
    </source>
</evidence>
<dbReference type="AlphaFoldDB" id="A0A6J7I4R3"/>
<name>A0A6J7I4R3_9ZZZZ</name>
<proteinExistence type="predicted"/>
<dbReference type="EMBL" id="CAFBMY010000076">
    <property type="protein sequence ID" value="CAB4925711.1"/>
    <property type="molecule type" value="Genomic_DNA"/>
</dbReference>
<gene>
    <name evidence="1" type="ORF">UFOPK3707_00589</name>
</gene>